<sequence>MVVELTKQKSGPKKFKAVFFDDKTKKKVKTVYFGARGYEDYTIHKDPARMKMYVIRHQKREDWTRAGKYTPGFWSKHLLWSKPSFTDALKLTQSKVGERIVYKK</sequence>
<reference evidence="1 2" key="1">
    <citation type="journal article" date="2007" name="Virology">
        <title>Sequence and annotation of the 314-kb MT325 and the 321-kb FR483 viruses that infect Chlorella Pbi.</title>
        <authorList>
            <person name="Fitzgerald L.A."/>
            <person name="Graves M.V."/>
            <person name="Li X."/>
            <person name="Feldblyum T."/>
            <person name="Hartigan J."/>
            <person name="Van Etten J.L."/>
        </authorList>
    </citation>
    <scope>NUCLEOTIDE SEQUENCE [LARGE SCALE GENOMIC DNA]</scope>
    <source>
        <strain evidence="1 2">MT325</strain>
    </source>
</reference>
<dbReference type="Pfam" id="PF19058">
    <property type="entry name" value="DUF5754"/>
    <property type="match status" value="1"/>
</dbReference>
<dbReference type="InterPro" id="IPR043930">
    <property type="entry name" value="DUF5754"/>
</dbReference>
<dbReference type="Proteomes" id="UP000246715">
    <property type="component" value="Segment"/>
</dbReference>
<gene>
    <name evidence="1" type="primary">M150R</name>
    <name evidence="1" type="ORF">MT325_M150R</name>
</gene>
<accession>A7ITN0</accession>
<organismHost>
    <name type="scientific">Paramecium bursaria</name>
    <dbReference type="NCBI Taxonomy" id="74790"/>
</organismHost>
<dbReference type="EMBL" id="DQ491001">
    <property type="protein sequence ID" value="ABT13704.1"/>
    <property type="molecule type" value="Genomic_DNA"/>
</dbReference>
<name>A7ITN0_PBCVM</name>
<organism evidence="1 2">
    <name type="scientific">Paramecium bursaria Chlorella virus MT325</name>
    <name type="common">PBCV-MT325</name>
    <dbReference type="NCBI Taxonomy" id="346932"/>
    <lineage>
        <taxon>Viruses</taxon>
        <taxon>Varidnaviria</taxon>
        <taxon>Bamfordvirae</taxon>
        <taxon>Nucleocytoviricota</taxon>
        <taxon>Megaviricetes</taxon>
        <taxon>Algavirales</taxon>
        <taxon>Phycodnaviridae</taxon>
        <taxon>Chlorovirus</taxon>
        <taxon>Chlorovirus conductrix</taxon>
        <taxon>Paramecium bursaria Chlorella virus A1</taxon>
    </lineage>
</organism>
<protein>
    <submittedName>
        <fullName evidence="1">Uncharacterized protein M150R</fullName>
    </submittedName>
</protein>
<evidence type="ECO:0000313" key="1">
    <source>
        <dbReference type="EMBL" id="ABT13704.1"/>
    </source>
</evidence>
<evidence type="ECO:0000313" key="2">
    <source>
        <dbReference type="Proteomes" id="UP000246715"/>
    </source>
</evidence>
<proteinExistence type="predicted"/>